<keyword evidence="8" id="KW-1185">Reference proteome</keyword>
<keyword evidence="3" id="KW-0808">Transferase</keyword>
<dbReference type="EMBL" id="LJJD01000008">
    <property type="protein sequence ID" value="KQL58349.1"/>
    <property type="molecule type" value="Genomic_DNA"/>
</dbReference>
<dbReference type="InterPro" id="IPR027417">
    <property type="entry name" value="P-loop_NTPase"/>
</dbReference>
<accession>A0A9D5DQC0</accession>
<keyword evidence="4" id="KW-0547">Nucleotide-binding</keyword>
<reference evidence="7 8" key="1">
    <citation type="submission" date="2015-09" db="EMBL/GenBank/DDBJ databases">
        <title>Genome sequencing project for genomic taxonomy and phylogenomics of Bacillus-like bacteria.</title>
        <authorList>
            <person name="Liu B."/>
            <person name="Wang J."/>
            <person name="Zhu Y."/>
            <person name="Liu G."/>
            <person name="Chen Q."/>
            <person name="Chen Z."/>
            <person name="Lan J."/>
            <person name="Che J."/>
            <person name="Ge C."/>
            <person name="Shi H."/>
            <person name="Pan Z."/>
            <person name="Liu X."/>
        </authorList>
    </citation>
    <scope>NUCLEOTIDE SEQUENCE [LARGE SCALE GENOMIC DNA]</scope>
    <source>
        <strain evidence="7 8">DSM 19153</strain>
    </source>
</reference>
<gene>
    <name evidence="7" type="ORF">AN965_03365</name>
</gene>
<dbReference type="PANTHER" id="PTHR10285">
    <property type="entry name" value="URIDINE KINASE"/>
    <property type="match status" value="1"/>
</dbReference>
<dbReference type="AlphaFoldDB" id="A0A9D5DQC0"/>
<dbReference type="SUPFAM" id="SSF52540">
    <property type="entry name" value="P-loop containing nucleoside triphosphate hydrolases"/>
    <property type="match status" value="1"/>
</dbReference>
<dbReference type="Gene3D" id="3.40.50.300">
    <property type="entry name" value="P-loop containing nucleotide triphosphate hydrolases"/>
    <property type="match status" value="1"/>
</dbReference>
<evidence type="ECO:0000313" key="7">
    <source>
        <dbReference type="EMBL" id="KQL58349.1"/>
    </source>
</evidence>
<comment type="caution">
    <text evidence="7">The sequence shown here is derived from an EMBL/GenBank/DDBJ whole genome shotgun (WGS) entry which is preliminary data.</text>
</comment>
<proteinExistence type="predicted"/>
<dbReference type="GO" id="GO:0004849">
    <property type="term" value="F:uridine kinase activity"/>
    <property type="evidence" value="ECO:0007669"/>
    <property type="project" value="UniProtKB-EC"/>
</dbReference>
<sequence length="207" mass="24030">MTYLIGISGGSCSGKSTFSELLARKIGFTDACVLSMDRFYKNPVGSELHSINFDRIEAYDTDLLFRCLQEFKKGKRSDIPFYDFITSTRTHYEEFFPKKYIIVEGILLFNIKALNNMFDLKIFLDLEPDVRLARRVLRDVTDRGRELRSVVEQYFLSVKKMHNDYIEPNKLTSDIVLDMQDESTSLDIAHKLVLTLNERRNPTACDI</sequence>
<organism evidence="7 8">
    <name type="scientific">Alkalicoccobacillus plakortidis</name>
    <dbReference type="NCBI Taxonomy" id="444060"/>
    <lineage>
        <taxon>Bacteria</taxon>
        <taxon>Bacillati</taxon>
        <taxon>Bacillota</taxon>
        <taxon>Bacilli</taxon>
        <taxon>Bacillales</taxon>
        <taxon>Bacillaceae</taxon>
        <taxon>Alkalicoccobacillus</taxon>
    </lineage>
</organism>
<keyword evidence="5" id="KW-0418">Kinase</keyword>
<dbReference type="EC" id="2.7.1.48" evidence="2"/>
<evidence type="ECO:0000256" key="2">
    <source>
        <dbReference type="ARBA" id="ARBA00012137"/>
    </source>
</evidence>
<dbReference type="Proteomes" id="UP000051061">
    <property type="component" value="Unassembled WGS sequence"/>
</dbReference>
<evidence type="ECO:0000256" key="1">
    <source>
        <dbReference type="ARBA" id="ARBA00004690"/>
    </source>
</evidence>
<evidence type="ECO:0000259" key="6">
    <source>
        <dbReference type="Pfam" id="PF00485"/>
    </source>
</evidence>
<comment type="pathway">
    <text evidence="1">Pyrimidine metabolism; UMP biosynthesis via salvage pathway; UMP from uridine: step 1/1.</text>
</comment>
<dbReference type="Pfam" id="PF00485">
    <property type="entry name" value="PRK"/>
    <property type="match status" value="1"/>
</dbReference>
<evidence type="ECO:0000313" key="8">
    <source>
        <dbReference type="Proteomes" id="UP000051061"/>
    </source>
</evidence>
<dbReference type="PRINTS" id="PR00988">
    <property type="entry name" value="URIDINKINASE"/>
</dbReference>
<dbReference type="GO" id="GO:0005524">
    <property type="term" value="F:ATP binding"/>
    <property type="evidence" value="ECO:0007669"/>
    <property type="project" value="InterPro"/>
</dbReference>
<dbReference type="CDD" id="cd02023">
    <property type="entry name" value="UMPK"/>
    <property type="match status" value="1"/>
</dbReference>
<evidence type="ECO:0000256" key="3">
    <source>
        <dbReference type="ARBA" id="ARBA00022679"/>
    </source>
</evidence>
<name>A0A9D5DQC0_9BACI</name>
<evidence type="ECO:0000256" key="4">
    <source>
        <dbReference type="ARBA" id="ARBA00022741"/>
    </source>
</evidence>
<evidence type="ECO:0000256" key="5">
    <source>
        <dbReference type="ARBA" id="ARBA00022777"/>
    </source>
</evidence>
<dbReference type="InterPro" id="IPR006083">
    <property type="entry name" value="PRK/URK"/>
</dbReference>
<protein>
    <recommendedName>
        <fullName evidence="2">uridine/cytidine kinase</fullName>
        <ecNumber evidence="2">2.7.1.48</ecNumber>
    </recommendedName>
</protein>
<dbReference type="InterPro" id="IPR000764">
    <property type="entry name" value="Uridine_kinase-like"/>
</dbReference>
<feature type="domain" description="Phosphoribulokinase/uridine kinase" evidence="6">
    <location>
        <begin position="4"/>
        <end position="179"/>
    </location>
</feature>